<keyword evidence="1 6" id="KW-0963">Cytoplasm</keyword>
<dbReference type="Proteomes" id="UP000306420">
    <property type="component" value="Unassembled WGS sequence"/>
</dbReference>
<keyword evidence="4 6" id="KW-0133">Cell shape</keyword>
<feature type="binding site" evidence="6">
    <location>
        <begin position="155"/>
        <end position="157"/>
    </location>
    <ligand>
        <name>ATP</name>
        <dbReference type="ChEBI" id="CHEBI:30616"/>
    </ligand>
</feature>
<evidence type="ECO:0000313" key="7">
    <source>
        <dbReference type="EMBL" id="TLQ49372.1"/>
    </source>
</evidence>
<organism evidence="7 8">
    <name type="scientific">Ruoffia tabacinasalis</name>
    <dbReference type="NCBI Taxonomy" id="87458"/>
    <lineage>
        <taxon>Bacteria</taxon>
        <taxon>Bacillati</taxon>
        <taxon>Bacillota</taxon>
        <taxon>Bacilli</taxon>
        <taxon>Lactobacillales</taxon>
        <taxon>Aerococcaceae</taxon>
        <taxon>Ruoffia</taxon>
    </lineage>
</organism>
<gene>
    <name evidence="6" type="primary">mreB</name>
    <name evidence="7" type="ORF">FEZ33_01690</name>
</gene>
<evidence type="ECO:0000256" key="1">
    <source>
        <dbReference type="ARBA" id="ARBA00022490"/>
    </source>
</evidence>
<comment type="subunit">
    <text evidence="6">Forms polymers.</text>
</comment>
<dbReference type="SUPFAM" id="SSF53067">
    <property type="entry name" value="Actin-like ATPase domain"/>
    <property type="match status" value="2"/>
</dbReference>
<dbReference type="NCBIfam" id="NF010539">
    <property type="entry name" value="PRK13927.1"/>
    <property type="match status" value="1"/>
</dbReference>
<reference evidence="7 8" key="1">
    <citation type="submission" date="2019-05" db="EMBL/GenBank/DDBJ databases">
        <title>The metagenome of a microbial culture collection derived from dairy environment covers the genomic content of the human microbiome.</title>
        <authorList>
            <person name="Roder T."/>
            <person name="Wuthrich D."/>
            <person name="Sattari Z."/>
            <person name="Von Ah U."/>
            <person name="Bar C."/>
            <person name="Ronchi F."/>
            <person name="Macpherson A.J."/>
            <person name="Ganal-Vonarburg S.C."/>
            <person name="Bruggmann R."/>
            <person name="Vergeres G."/>
        </authorList>
    </citation>
    <scope>NUCLEOTIDE SEQUENCE [LARGE SCALE GENOMIC DNA]</scope>
    <source>
        <strain evidence="7 8">FAM 24227</strain>
    </source>
</reference>
<dbReference type="HAMAP" id="MF_02207">
    <property type="entry name" value="MreB"/>
    <property type="match status" value="1"/>
</dbReference>
<dbReference type="AlphaFoldDB" id="A0A5R9EGT9"/>
<dbReference type="PANTHER" id="PTHR42749:SF4">
    <property type="entry name" value="CELL SHAPE-DETERMINING PROTEIN MBL"/>
    <property type="match status" value="1"/>
</dbReference>
<evidence type="ECO:0000256" key="2">
    <source>
        <dbReference type="ARBA" id="ARBA00022741"/>
    </source>
</evidence>
<dbReference type="InterPro" id="IPR004753">
    <property type="entry name" value="MreB"/>
</dbReference>
<proteinExistence type="inferred from homology"/>
<name>A0A5R9EGT9_9LACT</name>
<dbReference type="GO" id="GO:0008360">
    <property type="term" value="P:regulation of cell shape"/>
    <property type="evidence" value="ECO:0007669"/>
    <property type="project" value="UniProtKB-UniRule"/>
</dbReference>
<dbReference type="CDD" id="cd10225">
    <property type="entry name" value="ASKHA_NBD_MreB-like"/>
    <property type="match status" value="1"/>
</dbReference>
<comment type="caution">
    <text evidence="7">The sequence shown here is derived from an EMBL/GenBank/DDBJ whole genome shotgun (WGS) entry which is preliminary data.</text>
</comment>
<evidence type="ECO:0000256" key="5">
    <source>
        <dbReference type="ARBA" id="ARBA00023458"/>
    </source>
</evidence>
<comment type="similarity">
    <text evidence="5 6">Belongs to the FtsA/MreB family.</text>
</comment>
<comment type="subcellular location">
    <subcellularLocation>
        <location evidence="6">Cytoplasm</location>
    </subcellularLocation>
    <text evidence="6">Membrane-associated.</text>
</comment>
<dbReference type="GO" id="GO:0000902">
    <property type="term" value="P:cell morphogenesis"/>
    <property type="evidence" value="ECO:0007669"/>
    <property type="project" value="InterPro"/>
</dbReference>
<dbReference type="InterPro" id="IPR056546">
    <property type="entry name" value="MreB_MamK-like"/>
</dbReference>
<feature type="binding site" evidence="6">
    <location>
        <begin position="11"/>
        <end position="13"/>
    </location>
    <ligand>
        <name>ATP</name>
        <dbReference type="ChEBI" id="CHEBI:30616"/>
    </ligand>
</feature>
<accession>A0A5R9EGT9</accession>
<dbReference type="Gene3D" id="3.30.420.40">
    <property type="match status" value="2"/>
</dbReference>
<dbReference type="PANTHER" id="PTHR42749">
    <property type="entry name" value="CELL SHAPE-DETERMINING PROTEIN MREB"/>
    <property type="match status" value="1"/>
</dbReference>
<evidence type="ECO:0000256" key="4">
    <source>
        <dbReference type="ARBA" id="ARBA00022960"/>
    </source>
</evidence>
<dbReference type="GO" id="GO:0005524">
    <property type="term" value="F:ATP binding"/>
    <property type="evidence" value="ECO:0007669"/>
    <property type="project" value="UniProtKB-KW"/>
</dbReference>
<protein>
    <recommendedName>
        <fullName evidence="6">Cell shape-determining protein MreB</fullName>
    </recommendedName>
</protein>
<keyword evidence="3 6" id="KW-0067">ATP-binding</keyword>
<dbReference type="InterPro" id="IPR043129">
    <property type="entry name" value="ATPase_NBD"/>
</dbReference>
<evidence type="ECO:0000313" key="8">
    <source>
        <dbReference type="Proteomes" id="UP000306420"/>
    </source>
</evidence>
<dbReference type="Pfam" id="PF06723">
    <property type="entry name" value="MreB_Mbl"/>
    <property type="match status" value="1"/>
</dbReference>
<sequence>MSRDIGIDLGTANVLIHLKGRGVILNEPSVVALDKQTQEVIAIGNEAYEMIGRTADSIEIIKPLKGGVIADYDIAEALLVLFFQKIHSQRWFTKPNVLICRPSNISEIEQTALVEAIEKAGGGKIFMEEEPKVAGVGAGIDLLDPSGNMVIDIGGGTSDIAIISGGDIIQSTSLKIAGDDFDASIIQYFKDKYKLLIGERSAEQIKIDLASAVFIENQAQLETKTLKGRDLVSGLPKSINVTSNQIYEAIHEQLAMIARAAKELLEDTQPEIASDIMEKGILLTGGGALIGSIDVFLSEYLNVSAIRANQPMSCVAIGTGIMLDLIQSGKLQRTNLSWQQKVARYFSRLKRRLIG</sequence>
<dbReference type="OrthoDB" id="9768127at2"/>
<keyword evidence="2 6" id="KW-0547">Nucleotide-binding</keyword>
<dbReference type="RefSeq" id="WP_138403654.1">
    <property type="nucleotide sequence ID" value="NZ_VBSP01000002.1"/>
</dbReference>
<comment type="function">
    <text evidence="6">Forms membrane-associated dynamic filaments that are essential for cell shape determination. Acts by regulating cell wall synthesis and cell elongation, and thus cell shape. A feedback loop between cell geometry and MreB localization may maintain elongated cell shape by targeting cell wall growth to regions of negative cell wall curvature.</text>
</comment>
<feature type="binding site" evidence="6">
    <location>
        <begin position="203"/>
        <end position="206"/>
    </location>
    <ligand>
        <name>ATP</name>
        <dbReference type="ChEBI" id="CHEBI:30616"/>
    </ligand>
</feature>
<evidence type="ECO:0000256" key="3">
    <source>
        <dbReference type="ARBA" id="ARBA00022840"/>
    </source>
</evidence>
<dbReference type="GO" id="GO:0005737">
    <property type="term" value="C:cytoplasm"/>
    <property type="evidence" value="ECO:0007669"/>
    <property type="project" value="UniProtKB-SubCell"/>
</dbReference>
<evidence type="ECO:0000256" key="6">
    <source>
        <dbReference type="HAMAP-Rule" id="MF_02207"/>
    </source>
</evidence>
<dbReference type="PRINTS" id="PR01652">
    <property type="entry name" value="SHAPEPROTEIN"/>
</dbReference>
<dbReference type="EMBL" id="VBSP01000002">
    <property type="protein sequence ID" value="TLQ49372.1"/>
    <property type="molecule type" value="Genomic_DNA"/>
</dbReference>
<dbReference type="NCBIfam" id="TIGR00904">
    <property type="entry name" value="mreB"/>
    <property type="match status" value="1"/>
</dbReference>
<feature type="binding site" evidence="6">
    <location>
        <begin position="286"/>
        <end position="289"/>
    </location>
    <ligand>
        <name>ATP</name>
        <dbReference type="ChEBI" id="CHEBI:30616"/>
    </ligand>
</feature>